<evidence type="ECO:0000313" key="3">
    <source>
        <dbReference type="Proteomes" id="UP000308444"/>
    </source>
</evidence>
<dbReference type="PANTHER" id="PTHR48090:SF7">
    <property type="entry name" value="RFBJ PROTEIN"/>
    <property type="match status" value="1"/>
</dbReference>
<dbReference type="SUPFAM" id="SSF53448">
    <property type="entry name" value="Nucleotide-diphospho-sugar transferases"/>
    <property type="match status" value="1"/>
</dbReference>
<evidence type="ECO:0000259" key="1">
    <source>
        <dbReference type="Pfam" id="PF00535"/>
    </source>
</evidence>
<dbReference type="InterPro" id="IPR050256">
    <property type="entry name" value="Glycosyltransferase_2"/>
</dbReference>
<evidence type="ECO:0000313" key="2">
    <source>
        <dbReference type="EMBL" id="TKI99625.1"/>
    </source>
</evidence>
<protein>
    <submittedName>
        <fullName evidence="2">Glycosyltransferase</fullName>
    </submittedName>
</protein>
<sequence length="241" mass="26485">MHSSIYNGKQLSVIIPVQNEEETIEQVILEARKIEPLEIIVVVNGSTDQTANIAKRLGVTIIEYNERLGHNVGRAIGALEATGDILLFIDGDFSVSGSNLHHFTKAVSAGVDIALNDLNPMLHPPFYVVDVVKYMLNLAYNRPELSNGSLVAIPHAMSRSCLDAIGWESLLCPSLAQVKAILQGYRVECVHYVDVVKPNRIRLMENVSHNGHPPAVLRIIGDHVEALSYLIEHLEIDGKGD</sequence>
<dbReference type="EMBL" id="SZOH01001789">
    <property type="protein sequence ID" value="TKI99625.1"/>
    <property type="molecule type" value="Genomic_DNA"/>
</dbReference>
<name>A0A9X9F4S3_BACCE</name>
<dbReference type="PANTHER" id="PTHR48090">
    <property type="entry name" value="UNDECAPRENYL-PHOSPHATE 4-DEOXY-4-FORMAMIDO-L-ARABINOSE TRANSFERASE-RELATED"/>
    <property type="match status" value="1"/>
</dbReference>
<organism evidence="2 3">
    <name type="scientific">Bacillus cereus</name>
    <dbReference type="NCBI Taxonomy" id="1396"/>
    <lineage>
        <taxon>Bacteria</taxon>
        <taxon>Bacillati</taxon>
        <taxon>Bacillota</taxon>
        <taxon>Bacilli</taxon>
        <taxon>Bacillales</taxon>
        <taxon>Bacillaceae</taxon>
        <taxon>Bacillus</taxon>
        <taxon>Bacillus cereus group</taxon>
    </lineage>
</organism>
<dbReference type="AlphaFoldDB" id="A0A9X9F4S3"/>
<reference evidence="2 3" key="1">
    <citation type="journal article" date="2019" name="Environ. Microbiol.">
        <title>An active ?-lactamase is a part of an orchestrated cell wall stress resistance network of Bacillus subtilis and related rhizosphere species.</title>
        <authorList>
            <person name="Bucher T."/>
            <person name="Keren-Paz A."/>
            <person name="Hausser J."/>
            <person name="Olender T."/>
            <person name="Cytryn E."/>
            <person name="Kolodkin-Gal I."/>
        </authorList>
    </citation>
    <scope>NUCLEOTIDE SEQUENCE [LARGE SCALE GENOMIC DNA]</scope>
    <source>
        <strain evidence="2 3">I32</strain>
    </source>
</reference>
<proteinExistence type="predicted"/>
<dbReference type="Gene3D" id="3.90.550.10">
    <property type="entry name" value="Spore Coat Polysaccharide Biosynthesis Protein SpsA, Chain A"/>
    <property type="match status" value="1"/>
</dbReference>
<dbReference type="InterPro" id="IPR001173">
    <property type="entry name" value="Glyco_trans_2-like"/>
</dbReference>
<feature type="domain" description="Glycosyltransferase 2-like" evidence="1">
    <location>
        <begin position="12"/>
        <end position="114"/>
    </location>
</feature>
<comment type="caution">
    <text evidence="2">The sequence shown here is derived from an EMBL/GenBank/DDBJ whole genome shotgun (WGS) entry which is preliminary data.</text>
</comment>
<dbReference type="FunFam" id="3.90.550.10:FF:000134">
    <property type="entry name" value="Glycosyl transferase family 2"/>
    <property type="match status" value="1"/>
</dbReference>
<accession>A0A9X9F4S3</accession>
<gene>
    <name evidence="2" type="ORF">FC695_23275</name>
</gene>
<dbReference type="Pfam" id="PF00535">
    <property type="entry name" value="Glycos_transf_2"/>
    <property type="match status" value="1"/>
</dbReference>
<dbReference type="Proteomes" id="UP000308444">
    <property type="component" value="Unassembled WGS sequence"/>
</dbReference>
<dbReference type="InterPro" id="IPR029044">
    <property type="entry name" value="Nucleotide-diphossugar_trans"/>
</dbReference>